<organism evidence="4 5">
    <name type="scientific">Candidatus Thiodiazotropha taylori</name>
    <dbReference type="NCBI Taxonomy" id="2792791"/>
    <lineage>
        <taxon>Bacteria</taxon>
        <taxon>Pseudomonadati</taxon>
        <taxon>Pseudomonadota</taxon>
        <taxon>Gammaproteobacteria</taxon>
        <taxon>Chromatiales</taxon>
        <taxon>Sedimenticolaceae</taxon>
        <taxon>Candidatus Thiodiazotropha</taxon>
    </lineage>
</organism>
<feature type="compositionally biased region" description="Polar residues" evidence="1">
    <location>
        <begin position="29"/>
        <end position="45"/>
    </location>
</feature>
<dbReference type="GO" id="GO:0005509">
    <property type="term" value="F:calcium ion binding"/>
    <property type="evidence" value="ECO:0007669"/>
    <property type="project" value="InterPro"/>
</dbReference>
<dbReference type="SUPFAM" id="SSF49313">
    <property type="entry name" value="Cadherin-like"/>
    <property type="match status" value="1"/>
</dbReference>
<evidence type="ECO:0000313" key="5">
    <source>
        <dbReference type="Proteomes" id="UP000886667"/>
    </source>
</evidence>
<proteinExistence type="predicted"/>
<dbReference type="InterPro" id="IPR006644">
    <property type="entry name" value="Cadg"/>
</dbReference>
<name>A0A9E4KDU4_9GAMM</name>
<feature type="signal peptide" evidence="2">
    <location>
        <begin position="1"/>
        <end position="21"/>
    </location>
</feature>
<dbReference type="InterPro" id="IPR015919">
    <property type="entry name" value="Cadherin-like_sf"/>
</dbReference>
<accession>A0A9E4KDU4</accession>
<sequence length="427" mass="44160">MKSLQIITAAFALSLILSACGGSGDPESSETANNSEQETIVSNDGETAEAPANDNGGDTGQQENTETQNPVIVPPAPVVESNPAPAETVKPTNPSQPSDPVVTAPVENDTATDPAPEETAGTTDPVEEPVADNTDPAPEEPAAEEPAAPVANTGAARLNSATVSGDQVILSWSNDFDAPEGGFDVVIDNTDTGADRTHALTATISGLDLTTQHCFLIESRYTDSAEFLLSNQVCSAAQAPANEAPTISGTPAASVDAGVAYSFTPAADDADNDRLTFSVTNLPAWASFNSSNGRLTGTPSAQDVGDYNNIRISVSDGTDSANLASFSIRVNSVQVAATTGSMSLNWTAPTTRTDGSSLNLSDISGYQIYIGTTPSNLQMHVDLSQGHISSYTIDDMDLGDYYVAITAYDRSGNSSDLSNIVQKSVVN</sequence>
<dbReference type="SMART" id="SM00736">
    <property type="entry name" value="CADG"/>
    <property type="match status" value="1"/>
</dbReference>
<feature type="compositionally biased region" description="Polar residues" evidence="1">
    <location>
        <begin position="60"/>
        <end position="70"/>
    </location>
</feature>
<dbReference type="Gene3D" id="2.60.40.10">
    <property type="entry name" value="Immunoglobulins"/>
    <property type="match status" value="2"/>
</dbReference>
<feature type="domain" description="Dystroglycan-type cadherin-like" evidence="3">
    <location>
        <begin position="242"/>
        <end position="337"/>
    </location>
</feature>
<dbReference type="InterPro" id="IPR036116">
    <property type="entry name" value="FN3_sf"/>
</dbReference>
<dbReference type="CDD" id="cd00063">
    <property type="entry name" value="FN3"/>
    <property type="match status" value="1"/>
</dbReference>
<dbReference type="Pfam" id="PF05345">
    <property type="entry name" value="He_PIG"/>
    <property type="match status" value="1"/>
</dbReference>
<dbReference type="GO" id="GO:0016020">
    <property type="term" value="C:membrane"/>
    <property type="evidence" value="ECO:0007669"/>
    <property type="project" value="InterPro"/>
</dbReference>
<feature type="chain" id="PRO_5038975804" evidence="2">
    <location>
        <begin position="22"/>
        <end position="427"/>
    </location>
</feature>
<evidence type="ECO:0000259" key="3">
    <source>
        <dbReference type="SMART" id="SM00736"/>
    </source>
</evidence>
<protein>
    <submittedName>
        <fullName evidence="4">Ig domain-containing protein</fullName>
    </submittedName>
</protein>
<evidence type="ECO:0000256" key="2">
    <source>
        <dbReference type="SAM" id="SignalP"/>
    </source>
</evidence>
<reference evidence="4" key="1">
    <citation type="journal article" date="2021" name="Proc. Natl. Acad. Sci. U.S.A.">
        <title>Global biogeography of chemosynthetic symbionts reveals both localized and globally distributed symbiont groups. .</title>
        <authorList>
            <person name="Osvatic J.T."/>
            <person name="Wilkins L.G.E."/>
            <person name="Leibrecht L."/>
            <person name="Leray M."/>
            <person name="Zauner S."/>
            <person name="Polzin J."/>
            <person name="Camacho Y."/>
            <person name="Gros O."/>
            <person name="van Gils J.A."/>
            <person name="Eisen J.A."/>
            <person name="Petersen J.M."/>
            <person name="Yuen B."/>
        </authorList>
    </citation>
    <scope>NUCLEOTIDE SEQUENCE</scope>
    <source>
        <strain evidence="4">MAGclacostrist064TRANS</strain>
    </source>
</reference>
<keyword evidence="2" id="KW-0732">Signal</keyword>
<comment type="caution">
    <text evidence="4">The sequence shown here is derived from an EMBL/GenBank/DDBJ whole genome shotgun (WGS) entry which is preliminary data.</text>
</comment>
<evidence type="ECO:0000256" key="1">
    <source>
        <dbReference type="SAM" id="MobiDB-lite"/>
    </source>
</evidence>
<dbReference type="SUPFAM" id="SSF49265">
    <property type="entry name" value="Fibronectin type III"/>
    <property type="match status" value="1"/>
</dbReference>
<dbReference type="AlphaFoldDB" id="A0A9E4KDU4"/>
<gene>
    <name evidence="4" type="ORF">JAZ07_11320</name>
</gene>
<dbReference type="InterPro" id="IPR013783">
    <property type="entry name" value="Ig-like_fold"/>
</dbReference>
<evidence type="ECO:0000313" key="4">
    <source>
        <dbReference type="EMBL" id="MCG7946924.1"/>
    </source>
</evidence>
<feature type="region of interest" description="Disordered" evidence="1">
    <location>
        <begin position="19"/>
        <end position="149"/>
    </location>
</feature>
<dbReference type="PROSITE" id="PS51257">
    <property type="entry name" value="PROKAR_LIPOPROTEIN"/>
    <property type="match status" value="1"/>
</dbReference>
<dbReference type="InterPro" id="IPR003961">
    <property type="entry name" value="FN3_dom"/>
</dbReference>
<dbReference type="EMBL" id="JAEPCM010000388">
    <property type="protein sequence ID" value="MCG7946924.1"/>
    <property type="molecule type" value="Genomic_DNA"/>
</dbReference>
<dbReference type="Proteomes" id="UP000886667">
    <property type="component" value="Unassembled WGS sequence"/>
</dbReference>